<evidence type="ECO:0000313" key="2">
    <source>
        <dbReference type="EMBL" id="MBN9643485.1"/>
    </source>
</evidence>
<dbReference type="RefSeq" id="WP_207118189.1">
    <property type="nucleotide sequence ID" value="NZ_JAFLEQ010000003.1"/>
</dbReference>
<reference evidence="2" key="1">
    <citation type="submission" date="2021-03" db="EMBL/GenBank/DDBJ databases">
        <authorList>
            <person name="Sun Q."/>
        </authorList>
    </citation>
    <scope>NUCLEOTIDE SEQUENCE</scope>
    <source>
        <strain evidence="2">CCM 8862</strain>
    </source>
</reference>
<comment type="caution">
    <text evidence="2">The sequence shown here is derived from an EMBL/GenBank/DDBJ whole genome shotgun (WGS) entry which is preliminary data.</text>
</comment>
<dbReference type="InterPro" id="IPR036291">
    <property type="entry name" value="NAD(P)-bd_dom_sf"/>
</dbReference>
<keyword evidence="3" id="KW-1185">Reference proteome</keyword>
<evidence type="ECO:0000313" key="3">
    <source>
        <dbReference type="Proteomes" id="UP000664332"/>
    </source>
</evidence>
<dbReference type="InterPro" id="IPR016040">
    <property type="entry name" value="NAD(P)-bd_dom"/>
</dbReference>
<dbReference type="Proteomes" id="UP000664332">
    <property type="component" value="Unassembled WGS sequence"/>
</dbReference>
<organism evidence="2 3">
    <name type="scientific">Corynebacterium mendelii</name>
    <dbReference type="NCBI Taxonomy" id="2765362"/>
    <lineage>
        <taxon>Bacteria</taxon>
        <taxon>Bacillati</taxon>
        <taxon>Actinomycetota</taxon>
        <taxon>Actinomycetes</taxon>
        <taxon>Mycobacteriales</taxon>
        <taxon>Corynebacteriaceae</taxon>
        <taxon>Corynebacterium</taxon>
    </lineage>
</organism>
<proteinExistence type="predicted"/>
<evidence type="ECO:0000259" key="1">
    <source>
        <dbReference type="Pfam" id="PF13460"/>
    </source>
</evidence>
<dbReference type="Gene3D" id="3.40.50.720">
    <property type="entry name" value="NAD(P)-binding Rossmann-like Domain"/>
    <property type="match status" value="1"/>
</dbReference>
<dbReference type="GO" id="GO:0044877">
    <property type="term" value="F:protein-containing complex binding"/>
    <property type="evidence" value="ECO:0007669"/>
    <property type="project" value="TreeGrafter"/>
</dbReference>
<feature type="domain" description="NAD(P)-binding" evidence="1">
    <location>
        <begin position="8"/>
        <end position="194"/>
    </location>
</feature>
<name>A0A939DZ37_9CORY</name>
<dbReference type="EMBL" id="JAFLEQ010000003">
    <property type="protein sequence ID" value="MBN9643485.1"/>
    <property type="molecule type" value="Genomic_DNA"/>
</dbReference>
<sequence length="290" mass="30169">MATIAVAGATGYAGRYLVHRAHDRGHRVIACVRDEVKTRIPGKAGAPSISHIADDIRVADFTDRAACATAVAGADIVISAVGRAGGDGWAIDFGANVNLLAAAGQAGATRFVYINSLNATPGAVGGLAAKAAFVHASQLSPVDTVIASPSGFFSDMAGVLRQAAGETVFLPPDPDIRLNPVHGADLADTLLDAAESEIAPEPFTVGGPDIFTYGQILDMAITSLGTDPTIVRVPDFGDKGRDVVAAVAGDRAPMWLKMMETYLSRDAIGEPHGTHHLKDFFDDQRGAFHE</sequence>
<accession>A0A939DZ37</accession>
<gene>
    <name evidence="2" type="ORF">JZY06_02410</name>
</gene>
<dbReference type="Pfam" id="PF13460">
    <property type="entry name" value="NAD_binding_10"/>
    <property type="match status" value="1"/>
</dbReference>
<dbReference type="SUPFAM" id="SSF51735">
    <property type="entry name" value="NAD(P)-binding Rossmann-fold domains"/>
    <property type="match status" value="1"/>
</dbReference>
<dbReference type="PANTHER" id="PTHR12126:SF11">
    <property type="entry name" value="NADH DEHYDROGENASE [UBIQUINONE] 1 ALPHA SUBCOMPLEX SUBUNIT 9, MITOCHONDRIAL"/>
    <property type="match status" value="1"/>
</dbReference>
<dbReference type="PANTHER" id="PTHR12126">
    <property type="entry name" value="NADH-UBIQUINONE OXIDOREDUCTASE 39 KDA SUBUNIT-RELATED"/>
    <property type="match status" value="1"/>
</dbReference>
<protein>
    <submittedName>
        <fullName evidence="2">NAD(P)H-binding protein</fullName>
    </submittedName>
</protein>
<dbReference type="AlphaFoldDB" id="A0A939DZ37"/>
<dbReference type="InterPro" id="IPR051207">
    <property type="entry name" value="ComplexI_NDUFA9_subunit"/>
</dbReference>